<protein>
    <submittedName>
        <fullName evidence="2">Uncharacterized protein</fullName>
    </submittedName>
</protein>
<dbReference type="EMBL" id="NKCK01000413">
    <property type="protein sequence ID" value="RSL82511.1"/>
    <property type="molecule type" value="Genomic_DNA"/>
</dbReference>
<accession>A0A428RY83</accession>
<evidence type="ECO:0000256" key="1">
    <source>
        <dbReference type="SAM" id="MobiDB-lite"/>
    </source>
</evidence>
<evidence type="ECO:0000313" key="2">
    <source>
        <dbReference type="EMBL" id="RSL82511.1"/>
    </source>
</evidence>
<name>A0A428RY83_9HYPO</name>
<feature type="compositionally biased region" description="Polar residues" evidence="1">
    <location>
        <begin position="153"/>
        <end position="168"/>
    </location>
</feature>
<feature type="region of interest" description="Disordered" evidence="1">
    <location>
        <begin position="1"/>
        <end position="66"/>
    </location>
</feature>
<feature type="region of interest" description="Disordered" evidence="1">
    <location>
        <begin position="134"/>
        <end position="180"/>
    </location>
</feature>
<organism evidence="2 3">
    <name type="scientific">Fusarium oligoseptatum</name>
    <dbReference type="NCBI Taxonomy" id="2604345"/>
    <lineage>
        <taxon>Eukaryota</taxon>
        <taxon>Fungi</taxon>
        <taxon>Dikarya</taxon>
        <taxon>Ascomycota</taxon>
        <taxon>Pezizomycotina</taxon>
        <taxon>Sordariomycetes</taxon>
        <taxon>Hypocreomycetidae</taxon>
        <taxon>Hypocreales</taxon>
        <taxon>Nectriaceae</taxon>
        <taxon>Fusarium</taxon>
        <taxon>Fusarium solani species complex</taxon>
    </lineage>
</organism>
<gene>
    <name evidence="2" type="ORF">CEP52_016946</name>
</gene>
<dbReference type="Proteomes" id="UP000287144">
    <property type="component" value="Unassembled WGS sequence"/>
</dbReference>
<feature type="compositionally biased region" description="Polar residues" evidence="1">
    <location>
        <begin position="244"/>
        <end position="271"/>
    </location>
</feature>
<proteinExistence type="predicted"/>
<feature type="compositionally biased region" description="Low complexity" evidence="1">
    <location>
        <begin position="217"/>
        <end position="226"/>
    </location>
</feature>
<dbReference type="STRING" id="1325735.A0A428RY83"/>
<reference evidence="2 3" key="1">
    <citation type="submission" date="2017-06" db="EMBL/GenBank/DDBJ databases">
        <title>Comparative genomic analysis of Ambrosia Fusariam Clade fungi.</title>
        <authorList>
            <person name="Stajich J.E."/>
            <person name="Carrillo J."/>
            <person name="Kijimoto T."/>
            <person name="Eskalen A."/>
            <person name="O'Donnell K."/>
            <person name="Kasson M."/>
        </authorList>
    </citation>
    <scope>NUCLEOTIDE SEQUENCE [LARGE SCALE GENOMIC DNA]</scope>
    <source>
        <strain evidence="2 3">NRRL62579</strain>
    </source>
</reference>
<keyword evidence="3" id="KW-1185">Reference proteome</keyword>
<dbReference type="AlphaFoldDB" id="A0A428RY83"/>
<feature type="compositionally biased region" description="Polar residues" evidence="1">
    <location>
        <begin position="193"/>
        <end position="215"/>
    </location>
</feature>
<feature type="compositionally biased region" description="Polar residues" evidence="1">
    <location>
        <begin position="38"/>
        <end position="49"/>
    </location>
</feature>
<feature type="compositionally biased region" description="Pro residues" evidence="1">
    <location>
        <begin position="274"/>
        <end position="286"/>
    </location>
</feature>
<sequence length="309" mass="33566">MNYSTQSQLPPYPPPYTAAQPRVQEDWEDWEDDDRVTTTHAGEQASTDFTPAHRVSSRTSKLYGQRSSRVSAAKVIRVKSRQRQKAQNAKAGIKLITDMSTFRRQTNFGHSRHTPVGRTGKFVDAAALRALEGEPNSASVGNWNWFKRGKDQSPATASPQQLSAQSGRTLDPKLSPDDRPIVIGISLSSEEANGSVGAYNNTSPTPIETPHSQLQHPLASSQLAAPAPAPAPAPPSKPLPTAAQQKSVWSPDTPDTASSFSTIRYASSIYSQFPVPPDNDAPPVPAVPEKLQEGPQQSTCQHRHGREYS</sequence>
<feature type="region of interest" description="Disordered" evidence="1">
    <location>
        <begin position="193"/>
        <end position="309"/>
    </location>
</feature>
<feature type="compositionally biased region" description="Pro residues" evidence="1">
    <location>
        <begin position="227"/>
        <end position="238"/>
    </location>
</feature>
<evidence type="ECO:0000313" key="3">
    <source>
        <dbReference type="Proteomes" id="UP000287144"/>
    </source>
</evidence>
<feature type="compositionally biased region" description="Polar residues" evidence="1">
    <location>
        <begin position="57"/>
        <end position="66"/>
    </location>
</feature>
<feature type="compositionally biased region" description="Basic and acidic residues" evidence="1">
    <location>
        <begin position="170"/>
        <end position="180"/>
    </location>
</feature>
<comment type="caution">
    <text evidence="2">The sequence shown here is derived from an EMBL/GenBank/DDBJ whole genome shotgun (WGS) entry which is preliminary data.</text>
</comment>